<dbReference type="SUPFAM" id="SSF141072">
    <property type="entry name" value="CalX-like"/>
    <property type="match status" value="1"/>
</dbReference>
<evidence type="ECO:0000256" key="1">
    <source>
        <dbReference type="ARBA" id="ARBA00022729"/>
    </source>
</evidence>
<feature type="non-terminal residue" evidence="5">
    <location>
        <position position="292"/>
    </location>
</feature>
<evidence type="ECO:0000256" key="3">
    <source>
        <dbReference type="ARBA" id="ARBA00022837"/>
    </source>
</evidence>
<evidence type="ECO:0000313" key="5">
    <source>
        <dbReference type="EMBL" id="SVD33853.1"/>
    </source>
</evidence>
<protein>
    <recommendedName>
        <fullName evidence="4">Calx-beta domain-containing protein</fullName>
    </recommendedName>
</protein>
<dbReference type="AlphaFoldDB" id="A0A382UHT6"/>
<keyword evidence="3" id="KW-0106">Calcium</keyword>
<dbReference type="InterPro" id="IPR003644">
    <property type="entry name" value="Calx_beta"/>
</dbReference>
<keyword evidence="2" id="KW-0677">Repeat</keyword>
<evidence type="ECO:0000259" key="4">
    <source>
        <dbReference type="Pfam" id="PF03160"/>
    </source>
</evidence>
<dbReference type="GO" id="GO:0016020">
    <property type="term" value="C:membrane"/>
    <property type="evidence" value="ECO:0007669"/>
    <property type="project" value="InterPro"/>
</dbReference>
<dbReference type="Gene3D" id="2.60.40.2030">
    <property type="match status" value="1"/>
</dbReference>
<evidence type="ECO:0000256" key="2">
    <source>
        <dbReference type="ARBA" id="ARBA00022737"/>
    </source>
</evidence>
<reference evidence="5" key="1">
    <citation type="submission" date="2018-05" db="EMBL/GenBank/DDBJ databases">
        <authorList>
            <person name="Lanie J.A."/>
            <person name="Ng W.-L."/>
            <person name="Kazmierczak K.M."/>
            <person name="Andrzejewski T.M."/>
            <person name="Davidsen T.M."/>
            <person name="Wayne K.J."/>
            <person name="Tettelin H."/>
            <person name="Glass J.I."/>
            <person name="Rusch D."/>
            <person name="Podicherti R."/>
            <person name="Tsui H.-C.T."/>
            <person name="Winkler M.E."/>
        </authorList>
    </citation>
    <scope>NUCLEOTIDE SEQUENCE</scope>
</reference>
<dbReference type="GO" id="GO:0007154">
    <property type="term" value="P:cell communication"/>
    <property type="evidence" value="ECO:0007669"/>
    <property type="project" value="InterPro"/>
</dbReference>
<dbReference type="EMBL" id="UINC01144380">
    <property type="protein sequence ID" value="SVD33853.1"/>
    <property type="molecule type" value="Genomic_DNA"/>
</dbReference>
<feature type="domain" description="Calx-beta" evidence="4">
    <location>
        <begin position="72"/>
        <end position="180"/>
    </location>
</feature>
<sequence>SVTQSEDGANFPVMLNINLGGVTHGYEFGLTSSAQVGAIHIDLSTTLPIVDETGATITSINSVLRIADGSALSVFVGDAEVHEGDATPTAVVYLNHAHSDDVTLSYTLSSIGADSATADVDYSASTGTVTILAGYTSATIALPILSDASIESNETFTLTVNSVSAGTLVNSTASITIHDSTKTVTSSTELSSLSADVVDSINSSITTSLEDAYNTAATNASKTWALDSTVFTTAANNLVPGLKTIVDVFYGIIKTEIDSAAATEDVSAFATSLMVANAATKLFDPTTIIGTN</sequence>
<gene>
    <name evidence="5" type="ORF">METZ01_LOCUS386707</name>
</gene>
<organism evidence="5">
    <name type="scientific">marine metagenome</name>
    <dbReference type="NCBI Taxonomy" id="408172"/>
    <lineage>
        <taxon>unclassified sequences</taxon>
        <taxon>metagenomes</taxon>
        <taxon>ecological metagenomes</taxon>
    </lineage>
</organism>
<proteinExistence type="predicted"/>
<dbReference type="Pfam" id="PF03160">
    <property type="entry name" value="Calx-beta"/>
    <property type="match status" value="1"/>
</dbReference>
<accession>A0A382UHT6</accession>
<feature type="non-terminal residue" evidence="5">
    <location>
        <position position="1"/>
    </location>
</feature>
<keyword evidence="1" id="KW-0732">Signal</keyword>
<name>A0A382UHT6_9ZZZZ</name>
<dbReference type="InterPro" id="IPR038081">
    <property type="entry name" value="CalX-like_sf"/>
</dbReference>